<dbReference type="PANTHER" id="PTHR24221:SF654">
    <property type="entry name" value="ATP-BINDING CASSETTE SUB-FAMILY B MEMBER 6"/>
    <property type="match status" value="1"/>
</dbReference>
<dbReference type="AlphaFoldDB" id="A0A6M6DJ43"/>
<dbReference type="InterPro" id="IPR036640">
    <property type="entry name" value="ABC1_TM_sf"/>
</dbReference>
<dbReference type="Pfam" id="PF03412">
    <property type="entry name" value="Peptidase_C39"/>
    <property type="match status" value="1"/>
</dbReference>
<dbReference type="CDD" id="cd18555">
    <property type="entry name" value="ABC_6TM_T1SS_like"/>
    <property type="match status" value="1"/>
</dbReference>
<evidence type="ECO:0000256" key="1">
    <source>
        <dbReference type="ARBA" id="ARBA00004651"/>
    </source>
</evidence>
<keyword evidence="7 16" id="KW-0067">ATP-binding</keyword>
<dbReference type="GO" id="GO:0016887">
    <property type="term" value="F:ATP hydrolysis activity"/>
    <property type="evidence" value="ECO:0007669"/>
    <property type="project" value="InterPro"/>
</dbReference>
<keyword evidence="10 12" id="KW-0472">Membrane</keyword>
<feature type="transmembrane region" description="Helical" evidence="12">
    <location>
        <begin position="307"/>
        <end position="325"/>
    </location>
</feature>
<dbReference type="GO" id="GO:0140359">
    <property type="term" value="F:ABC-type transporter activity"/>
    <property type="evidence" value="ECO:0007669"/>
    <property type="project" value="InterPro"/>
</dbReference>
<dbReference type="FunFam" id="3.40.50.300:FF:000299">
    <property type="entry name" value="ABC transporter ATP-binding protein/permease"/>
    <property type="match status" value="1"/>
</dbReference>
<evidence type="ECO:0000256" key="11">
    <source>
        <dbReference type="ARBA" id="ARBA00043264"/>
    </source>
</evidence>
<evidence type="ECO:0000256" key="5">
    <source>
        <dbReference type="ARBA" id="ARBA00022741"/>
    </source>
</evidence>
<dbReference type="InterPro" id="IPR033839">
    <property type="entry name" value="Lacticin_481_peptidase"/>
</dbReference>
<dbReference type="GO" id="GO:0008234">
    <property type="term" value="F:cysteine-type peptidase activity"/>
    <property type="evidence" value="ECO:0007669"/>
    <property type="project" value="UniProtKB-KW"/>
</dbReference>
<keyword evidence="5" id="KW-0547">Nucleotide-binding</keyword>
<dbReference type="PANTHER" id="PTHR24221">
    <property type="entry name" value="ATP-BINDING CASSETTE SUB-FAMILY B"/>
    <property type="match status" value="1"/>
</dbReference>
<feature type="transmembrane region" description="Helical" evidence="12">
    <location>
        <begin position="167"/>
        <end position="192"/>
    </location>
</feature>
<evidence type="ECO:0000256" key="6">
    <source>
        <dbReference type="ARBA" id="ARBA00022807"/>
    </source>
</evidence>
<evidence type="ECO:0000256" key="9">
    <source>
        <dbReference type="ARBA" id="ARBA00022989"/>
    </source>
</evidence>
<dbReference type="InterPro" id="IPR005074">
    <property type="entry name" value="Peptidase_C39"/>
</dbReference>
<dbReference type="Pfam" id="PF00005">
    <property type="entry name" value="ABC_tran"/>
    <property type="match status" value="1"/>
</dbReference>
<dbReference type="InterPro" id="IPR003439">
    <property type="entry name" value="ABC_transporter-like_ATP-bd"/>
</dbReference>
<feature type="transmembrane region" description="Helical" evidence="12">
    <location>
        <begin position="204"/>
        <end position="225"/>
    </location>
</feature>
<proteinExistence type="predicted"/>
<dbReference type="InterPro" id="IPR003593">
    <property type="entry name" value="AAA+_ATPase"/>
</dbReference>
<feature type="domain" description="Peptidase C39" evidence="15">
    <location>
        <begin position="19"/>
        <end position="138"/>
    </location>
</feature>
<feature type="transmembrane region" description="Helical" evidence="12">
    <location>
        <begin position="393"/>
        <end position="415"/>
    </location>
</feature>
<dbReference type="Gene3D" id="1.20.1560.10">
    <property type="entry name" value="ABC transporter type 1, transmembrane domain"/>
    <property type="match status" value="1"/>
</dbReference>
<dbReference type="GO" id="GO:0005886">
    <property type="term" value="C:plasma membrane"/>
    <property type="evidence" value="ECO:0007669"/>
    <property type="project" value="UniProtKB-SubCell"/>
</dbReference>
<dbReference type="PROSITE" id="PS50990">
    <property type="entry name" value="PEPTIDASE_C39"/>
    <property type="match status" value="1"/>
</dbReference>
<evidence type="ECO:0000313" key="16">
    <source>
        <dbReference type="EMBL" id="QJX74661.1"/>
    </source>
</evidence>
<evidence type="ECO:0000256" key="12">
    <source>
        <dbReference type="SAM" id="Phobius"/>
    </source>
</evidence>
<dbReference type="GO" id="GO:0043213">
    <property type="term" value="P:bacteriocin transport"/>
    <property type="evidence" value="ECO:0007669"/>
    <property type="project" value="UniProtKB-KW"/>
</dbReference>
<dbReference type="CDD" id="cd02425">
    <property type="entry name" value="Peptidase_C39F"/>
    <property type="match status" value="1"/>
</dbReference>
<keyword evidence="8" id="KW-0653">Protein transport</keyword>
<accession>A0A6M6DJ43</accession>
<keyword evidence="3" id="KW-1003">Cell membrane</keyword>
<evidence type="ECO:0000259" key="13">
    <source>
        <dbReference type="PROSITE" id="PS50893"/>
    </source>
</evidence>
<dbReference type="GO" id="GO:0015031">
    <property type="term" value="P:protein transport"/>
    <property type="evidence" value="ECO:0007669"/>
    <property type="project" value="UniProtKB-KW"/>
</dbReference>
<dbReference type="InterPro" id="IPR039421">
    <property type="entry name" value="Type_1_exporter"/>
</dbReference>
<dbReference type="SUPFAM" id="SSF52540">
    <property type="entry name" value="P-loop containing nucleoside triphosphate hydrolases"/>
    <property type="match status" value="1"/>
</dbReference>
<feature type="transmembrane region" description="Helical" evidence="12">
    <location>
        <begin position="421"/>
        <end position="441"/>
    </location>
</feature>
<evidence type="ECO:0000256" key="2">
    <source>
        <dbReference type="ARBA" id="ARBA00022448"/>
    </source>
</evidence>
<evidence type="ECO:0000259" key="14">
    <source>
        <dbReference type="PROSITE" id="PS50929"/>
    </source>
</evidence>
<dbReference type="GO" id="GO:0005524">
    <property type="term" value="F:ATP binding"/>
    <property type="evidence" value="ECO:0007669"/>
    <property type="project" value="UniProtKB-KW"/>
</dbReference>
<evidence type="ECO:0000256" key="3">
    <source>
        <dbReference type="ARBA" id="ARBA00022475"/>
    </source>
</evidence>
<geneLocation type="plasmid" evidence="17">
    <name>pfdu301e</name>
</geneLocation>
<dbReference type="SUPFAM" id="SSF90123">
    <property type="entry name" value="ABC transporter transmembrane region"/>
    <property type="match status" value="1"/>
</dbReference>
<protein>
    <submittedName>
        <fullName evidence="16">ATP-binding cassette domain-containing protein</fullName>
    </submittedName>
</protein>
<dbReference type="SMART" id="SM00382">
    <property type="entry name" value="AAA"/>
    <property type="match status" value="1"/>
</dbReference>
<comment type="subcellular location">
    <subcellularLocation>
        <location evidence="1">Cell membrane</location>
        <topology evidence="1">Multi-pass membrane protein</topology>
    </subcellularLocation>
</comment>
<keyword evidence="6" id="KW-0378">Hydrolase</keyword>
<feature type="domain" description="ABC transporter" evidence="13">
    <location>
        <begin position="482"/>
        <end position="714"/>
    </location>
</feature>
<dbReference type="Proteomes" id="UP000501076">
    <property type="component" value="Plasmid pFDU301E"/>
</dbReference>
<keyword evidence="9 12" id="KW-1133">Transmembrane helix</keyword>
<gene>
    <name evidence="16" type="ORF">FDZ14_00145</name>
</gene>
<dbReference type="RefSeq" id="WP_171776382.1">
    <property type="nucleotide sequence ID" value="NZ_CP045267.1"/>
</dbReference>
<keyword evidence="6" id="KW-0645">Protease</keyword>
<feature type="transmembrane region" description="Helical" evidence="12">
    <location>
        <begin position="283"/>
        <end position="301"/>
    </location>
</feature>
<name>A0A6M6DJ43_PRIMG</name>
<dbReference type="PROSITE" id="PS50893">
    <property type="entry name" value="ABC_TRANSPORTER_2"/>
    <property type="match status" value="1"/>
</dbReference>
<evidence type="ECO:0000313" key="17">
    <source>
        <dbReference type="Proteomes" id="UP000501076"/>
    </source>
</evidence>
<dbReference type="InterPro" id="IPR011527">
    <property type="entry name" value="ABC1_TM_dom"/>
</dbReference>
<dbReference type="PROSITE" id="PS50929">
    <property type="entry name" value="ABC_TM1F"/>
    <property type="match status" value="1"/>
</dbReference>
<keyword evidence="6" id="KW-0788">Thiol protease</keyword>
<evidence type="ECO:0000256" key="10">
    <source>
        <dbReference type="ARBA" id="ARBA00023136"/>
    </source>
</evidence>
<evidence type="ECO:0000256" key="7">
    <source>
        <dbReference type="ARBA" id="ARBA00022840"/>
    </source>
</evidence>
<feature type="domain" description="ABC transmembrane type-1" evidence="14">
    <location>
        <begin position="171"/>
        <end position="450"/>
    </location>
</feature>
<dbReference type="Pfam" id="PF00664">
    <property type="entry name" value="ABC_membrane"/>
    <property type="match status" value="1"/>
</dbReference>
<reference evidence="16 17" key="1">
    <citation type="submission" date="2019-10" db="EMBL/GenBank/DDBJ databases">
        <title>Complete genome sequences for adaption low water activity.</title>
        <authorList>
            <person name="Zhao L."/>
            <person name="Zhong J."/>
        </authorList>
    </citation>
    <scope>NUCLEOTIDE SEQUENCE [LARGE SCALE GENOMIC DNA]</scope>
    <source>
        <strain evidence="16 17">FDU301</strain>
        <plasmid evidence="17">pfdu301e</plasmid>
    </source>
</reference>
<keyword evidence="4 12" id="KW-0812">Transmembrane</keyword>
<evidence type="ECO:0000259" key="15">
    <source>
        <dbReference type="PROSITE" id="PS50990"/>
    </source>
</evidence>
<keyword evidence="2" id="KW-0813">Transport</keyword>
<dbReference type="Gene3D" id="3.40.50.300">
    <property type="entry name" value="P-loop containing nucleotide triphosphate hydrolases"/>
    <property type="match status" value="1"/>
</dbReference>
<evidence type="ECO:0000256" key="4">
    <source>
        <dbReference type="ARBA" id="ARBA00022692"/>
    </source>
</evidence>
<organism evidence="16 17">
    <name type="scientific">Priestia megaterium</name>
    <name type="common">Bacillus megaterium</name>
    <dbReference type="NCBI Taxonomy" id="1404"/>
    <lineage>
        <taxon>Bacteria</taxon>
        <taxon>Bacillati</taxon>
        <taxon>Bacillota</taxon>
        <taxon>Bacilli</taxon>
        <taxon>Bacillales</taxon>
        <taxon>Bacillaceae</taxon>
        <taxon>Priestia</taxon>
    </lineage>
</organism>
<dbReference type="Gene3D" id="3.90.70.10">
    <property type="entry name" value="Cysteine proteinases"/>
    <property type="match status" value="1"/>
</dbReference>
<dbReference type="GO" id="GO:0006508">
    <property type="term" value="P:proteolysis"/>
    <property type="evidence" value="ECO:0007669"/>
    <property type="project" value="InterPro"/>
</dbReference>
<dbReference type="EMBL" id="CP045267">
    <property type="protein sequence ID" value="QJX74661.1"/>
    <property type="molecule type" value="Genomic_DNA"/>
</dbReference>
<sequence length="721" mass="81553">MESNKSKVKHKRKVPFIEQMQQSECGLCSLAMVLSYYYCHVDLTELRKKAGEGRNGTSLLTLKKLAMDYHLNSRGQAVPLNLLHDIPLPAIVFWNQKHYVVLEEINDKLAVIVDPELGRLKLDINEFEEKYSGILLALTPSKKFKQKRINRKEKYSYFNSFLNEKKVLYKILSVALFLQLLTVSIPLLLKYLIDDVLKSYNIELINVIGLVGLLTLFIYLGFTIIHGKLLIKLQNIIDKSLMNRFISHLFKLPYNFFELRTSGDLILRANSNVAIRQIVSNQLVSSIINFLLIIVLFIYMFLQSIQLTLIVSTIAFLQVIVTLSTRSRLKHLTQLEVSSQSSTNGYLTETVQGISIIKSLGVENQVYKGWSALFNKQIAASTDKLNYQNVISAFNNSLMFISPLFVAWTGAILVMQKEITLGTLFAFQSLVVTFLTPFTSLTMSFSEIIKIQALLERIHDILGTKTEGNENKEKINDIKGNISLQDVSFCYSNQEQVLDNINLEVLAGQKVAIIGKTGSGKSTLASLVAGLYEPTTGSVKFDNKDISNINKSDLRRRIGIVMQEDFLFNRTIKENIRMYHENITSEQIEKASKLTAIHDEISRMPMKYETIVSEMGSNISGGQKQRIVLARALVNNPSILILDEATSALDTITEQKISDNLDQLKCTRIIIAHRLSTVVSADVIVLMDKGKIIDYGTHEELLIKSPSYQSFYNIKKLEMSV</sequence>
<dbReference type="InterPro" id="IPR027417">
    <property type="entry name" value="P-loop_NTPase"/>
</dbReference>
<evidence type="ECO:0000256" key="8">
    <source>
        <dbReference type="ARBA" id="ARBA00022927"/>
    </source>
</evidence>
<keyword evidence="16" id="KW-0614">Plasmid</keyword>
<dbReference type="InterPro" id="IPR017871">
    <property type="entry name" value="ABC_transporter-like_CS"/>
</dbReference>
<dbReference type="PROSITE" id="PS00211">
    <property type="entry name" value="ABC_TRANSPORTER_1"/>
    <property type="match status" value="1"/>
</dbReference>
<dbReference type="GO" id="GO:0034040">
    <property type="term" value="F:ATPase-coupled lipid transmembrane transporter activity"/>
    <property type="evidence" value="ECO:0007669"/>
    <property type="project" value="TreeGrafter"/>
</dbReference>
<keyword evidence="11" id="KW-0080">Bacteriocin transport</keyword>